<proteinExistence type="predicted"/>
<evidence type="ECO:0000313" key="2">
    <source>
        <dbReference type="EMBL" id="SNV24980.1"/>
    </source>
</evidence>
<dbReference type="EC" id="3.6.1.40" evidence="2"/>
<dbReference type="SUPFAM" id="SSF53067">
    <property type="entry name" value="Actin-like ATPase domain"/>
    <property type="match status" value="2"/>
</dbReference>
<organism evidence="2 3">
    <name type="scientific">Dermatophilus congolensis</name>
    <dbReference type="NCBI Taxonomy" id="1863"/>
    <lineage>
        <taxon>Bacteria</taxon>
        <taxon>Bacillati</taxon>
        <taxon>Actinomycetota</taxon>
        <taxon>Actinomycetes</taxon>
        <taxon>Micrococcales</taxon>
        <taxon>Dermatophilaceae</taxon>
        <taxon>Dermatophilus</taxon>
    </lineage>
</organism>
<evidence type="ECO:0000313" key="3">
    <source>
        <dbReference type="Proteomes" id="UP000242637"/>
    </source>
</evidence>
<dbReference type="InterPro" id="IPR050273">
    <property type="entry name" value="GppA/Ppx_hydrolase"/>
</dbReference>
<dbReference type="Proteomes" id="UP000242637">
    <property type="component" value="Chromosome 1"/>
</dbReference>
<dbReference type="GeneID" id="63460335"/>
<gene>
    <name evidence="2" type="primary">gppA</name>
    <name evidence="2" type="ORF">SAMEA4475696_02159</name>
</gene>
<dbReference type="CDD" id="cd24119">
    <property type="entry name" value="ASKHA_NBD_MtPPX2-like"/>
    <property type="match status" value="1"/>
</dbReference>
<dbReference type="InterPro" id="IPR043129">
    <property type="entry name" value="ATPase_NBD"/>
</dbReference>
<dbReference type="Gene3D" id="3.30.420.40">
    <property type="match status" value="1"/>
</dbReference>
<accession>A0A239VT42</accession>
<dbReference type="Pfam" id="PF02541">
    <property type="entry name" value="Ppx-GppA"/>
    <property type="match status" value="1"/>
</dbReference>
<dbReference type="PANTHER" id="PTHR30005">
    <property type="entry name" value="EXOPOLYPHOSPHATASE"/>
    <property type="match status" value="1"/>
</dbReference>
<dbReference type="OrthoDB" id="9793035at2"/>
<keyword evidence="2" id="KW-0378">Hydrolase</keyword>
<dbReference type="Gene3D" id="3.30.420.150">
    <property type="entry name" value="Exopolyphosphatase. Domain 2"/>
    <property type="match status" value="1"/>
</dbReference>
<sequence length="322" mass="34057">MRVAGIDCGTNSIRLLIADGSIGEDDSVNMTDVVRRMEVVRLGHGVDATGMIAPEAMQRTLTMVHEYAQQCEVLGVEAIRFVATSATRDASNADEFVAGVREAFGERNVTPEVLSGTEEAALSFLGSTGEVAASGARAPFLVVDLGGGSTEFVRGGEGENATRAVKQISVNMGCVRMTERHFRSVATTSEEIAAATKDIDALLDTVDDEVGLEGIGSVIGLAGTITTVTAHALGLTKYDSEAIHLHSLSVEQTLASCHALITATREERATMPFMHPGRVDVIVAGALVWSRIVERISERSGINHVITSEHDILDGIAASLLR</sequence>
<dbReference type="InterPro" id="IPR003695">
    <property type="entry name" value="Ppx_GppA_N"/>
</dbReference>
<dbReference type="PANTHER" id="PTHR30005:SF13">
    <property type="entry name" value="EXOPOLYPHOSPHATASE 2"/>
    <property type="match status" value="1"/>
</dbReference>
<feature type="domain" description="Ppx/GppA phosphatase N-terminal" evidence="1">
    <location>
        <begin position="24"/>
        <end position="317"/>
    </location>
</feature>
<dbReference type="AlphaFoldDB" id="A0A239VT42"/>
<dbReference type="KEGG" id="dco:SAMEA4475696_2159"/>
<protein>
    <submittedName>
        <fullName evidence="2">Guanosine-5'-triphosphate,3'-diphosphate pyrophosphatase</fullName>
        <ecNumber evidence="2">3.6.1.40</ecNumber>
    </submittedName>
</protein>
<dbReference type="GO" id="GO:0008894">
    <property type="term" value="F:guanosine-5'-triphosphate,3'-diphosphate diphosphatase activity"/>
    <property type="evidence" value="ECO:0007669"/>
    <property type="project" value="UniProtKB-EC"/>
</dbReference>
<dbReference type="STRING" id="1121387.GCA_000429885_00527"/>
<dbReference type="EMBL" id="LT906453">
    <property type="protein sequence ID" value="SNV24980.1"/>
    <property type="molecule type" value="Genomic_DNA"/>
</dbReference>
<dbReference type="RefSeq" id="WP_028326621.1">
    <property type="nucleotide sequence ID" value="NZ_LT906453.1"/>
</dbReference>
<name>A0A239VT42_9MICO</name>
<keyword evidence="3" id="KW-1185">Reference proteome</keyword>
<evidence type="ECO:0000259" key="1">
    <source>
        <dbReference type="Pfam" id="PF02541"/>
    </source>
</evidence>
<reference evidence="2 3" key="1">
    <citation type="submission" date="2017-06" db="EMBL/GenBank/DDBJ databases">
        <authorList>
            <consortium name="Pathogen Informatics"/>
        </authorList>
    </citation>
    <scope>NUCLEOTIDE SEQUENCE [LARGE SCALE GENOMIC DNA]</scope>
    <source>
        <strain evidence="2 3">NCTC13039</strain>
    </source>
</reference>